<protein>
    <submittedName>
        <fullName evidence="1">Terminase small subunit</fullName>
    </submittedName>
</protein>
<dbReference type="Pfam" id="PF03592">
    <property type="entry name" value="Terminase_2"/>
    <property type="match status" value="1"/>
</dbReference>
<gene>
    <name evidence="1" type="ORF">UFOVP1454_40</name>
</gene>
<name>A0A6J5SJD8_9CAUD</name>
<dbReference type="Gene3D" id="1.10.10.1400">
    <property type="entry name" value="Terminase, small subunit, N-terminal DNA-binding domain, HTH motif"/>
    <property type="match status" value="1"/>
</dbReference>
<reference evidence="1" key="1">
    <citation type="submission" date="2020-05" db="EMBL/GenBank/DDBJ databases">
        <authorList>
            <person name="Chiriac C."/>
            <person name="Salcher M."/>
            <person name="Ghai R."/>
            <person name="Kavagutti S V."/>
        </authorList>
    </citation>
    <scope>NUCLEOTIDE SEQUENCE</scope>
</reference>
<proteinExistence type="predicted"/>
<dbReference type="GO" id="GO:0051276">
    <property type="term" value="P:chromosome organization"/>
    <property type="evidence" value="ECO:0007669"/>
    <property type="project" value="InterPro"/>
</dbReference>
<evidence type="ECO:0000313" key="1">
    <source>
        <dbReference type="EMBL" id="CAB4214416.1"/>
    </source>
</evidence>
<dbReference type="InterPro" id="IPR038713">
    <property type="entry name" value="Terminase_Gp1_N_sf"/>
</dbReference>
<dbReference type="EMBL" id="LR797414">
    <property type="protein sequence ID" value="CAB4214416.1"/>
    <property type="molecule type" value="Genomic_DNA"/>
</dbReference>
<sequence>MLTQKQEAFVMKYLETDNATEAYKFAYNTKTTRDATIHDNAYKVLIMPEVSQRIRELKQESNQIVLTKLVIDKEFITNGIIKNIIAAELKEENAVALKGYDMLSKMYDLNDDKQNDRLFTDRERVALVENFKARLLNVTPE</sequence>
<organism evidence="1">
    <name type="scientific">uncultured Caudovirales phage</name>
    <dbReference type="NCBI Taxonomy" id="2100421"/>
    <lineage>
        <taxon>Viruses</taxon>
        <taxon>Duplodnaviria</taxon>
        <taxon>Heunggongvirae</taxon>
        <taxon>Uroviricota</taxon>
        <taxon>Caudoviricetes</taxon>
        <taxon>Peduoviridae</taxon>
        <taxon>Maltschvirus</taxon>
        <taxon>Maltschvirus maltsch</taxon>
    </lineage>
</organism>
<dbReference type="InterPro" id="IPR005335">
    <property type="entry name" value="Terminase_ssu"/>
</dbReference>
<accession>A0A6J5SJD8</accession>